<comment type="caution">
    <text evidence="2">The sequence shown here is derived from an EMBL/GenBank/DDBJ whole genome shotgun (WGS) entry which is preliminary data.</text>
</comment>
<dbReference type="Proteomes" id="UP001153069">
    <property type="component" value="Unassembled WGS sequence"/>
</dbReference>
<feature type="region of interest" description="Disordered" evidence="1">
    <location>
        <begin position="1"/>
        <end position="27"/>
    </location>
</feature>
<gene>
    <name evidence="2" type="ORF">SEMRO_1885_G303560.1</name>
</gene>
<evidence type="ECO:0000313" key="2">
    <source>
        <dbReference type="EMBL" id="CAB9526776.1"/>
    </source>
</evidence>
<dbReference type="InterPro" id="IPR032675">
    <property type="entry name" value="LRR_dom_sf"/>
</dbReference>
<accession>A0A9N8ET41</accession>
<feature type="compositionally biased region" description="Polar residues" evidence="1">
    <location>
        <begin position="9"/>
        <end position="27"/>
    </location>
</feature>
<proteinExistence type="predicted"/>
<dbReference type="OrthoDB" id="120976at2759"/>
<dbReference type="EMBL" id="CAICTM010001883">
    <property type="protein sequence ID" value="CAB9526776.1"/>
    <property type="molecule type" value="Genomic_DNA"/>
</dbReference>
<evidence type="ECO:0000256" key="1">
    <source>
        <dbReference type="SAM" id="MobiDB-lite"/>
    </source>
</evidence>
<dbReference type="AlphaFoldDB" id="A0A9N8ET41"/>
<organism evidence="2 3">
    <name type="scientific">Seminavis robusta</name>
    <dbReference type="NCBI Taxonomy" id="568900"/>
    <lineage>
        <taxon>Eukaryota</taxon>
        <taxon>Sar</taxon>
        <taxon>Stramenopiles</taxon>
        <taxon>Ochrophyta</taxon>
        <taxon>Bacillariophyta</taxon>
        <taxon>Bacillariophyceae</taxon>
        <taxon>Bacillariophycidae</taxon>
        <taxon>Naviculales</taxon>
        <taxon>Naviculaceae</taxon>
        <taxon>Seminavis</taxon>
    </lineage>
</organism>
<sequence length="429" mass="49125">MNAAAVDNTDASTASDGSENNNRSKQQMAMVRRIVSRVLMPIRKCRVKRTNVIDQLKQNDEEFSVLKLDGSHTVLNLDRLVDAIECNTTVKNIQIHGGLIANLPLEQQHLLWHALGKLPKLEEIHFKYFLEFPLMLDGLNCLLDRAKGVRKLTVYDSVLYTRNYDDRLITLEQHENLKTVFFSQLRIPEGRVLDPIVQSIVTAPNLSNLTIRIPRKKKNLVTTETLRRLVRDCANLKILELRRIVLRDEHIIQMAKDLEETQNKKCPEGEEPKSKIKEVTVQCDDTLREDCCAALGSLLKNNSTITRLEVWGQKVVEDGFVEVISSLKENKTLKVLHLSHDIGDKGNSALTDLLKQNYVMETLYMRSFGDPTMMAKTDYFLKLNATSLRGLQLDINMNRAKLVEKLEKHNEELNHLYFILRGNPNVFDA</sequence>
<dbReference type="Gene3D" id="3.80.10.10">
    <property type="entry name" value="Ribonuclease Inhibitor"/>
    <property type="match status" value="1"/>
</dbReference>
<keyword evidence="3" id="KW-1185">Reference proteome</keyword>
<reference evidence="2" key="1">
    <citation type="submission" date="2020-06" db="EMBL/GenBank/DDBJ databases">
        <authorList>
            <consortium name="Plant Systems Biology data submission"/>
        </authorList>
    </citation>
    <scope>NUCLEOTIDE SEQUENCE</scope>
    <source>
        <strain evidence="2">D6</strain>
    </source>
</reference>
<dbReference type="SUPFAM" id="SSF52047">
    <property type="entry name" value="RNI-like"/>
    <property type="match status" value="1"/>
</dbReference>
<dbReference type="PANTHER" id="PTHR47679">
    <property type="entry name" value="PROTEIN TORNADO 1"/>
    <property type="match status" value="1"/>
</dbReference>
<name>A0A9N8ET41_9STRA</name>
<dbReference type="PANTHER" id="PTHR47679:SF1">
    <property type="entry name" value="PROTEIN TORNADO 1"/>
    <property type="match status" value="1"/>
</dbReference>
<protein>
    <submittedName>
        <fullName evidence="2">Uncharacterized protein</fullName>
    </submittedName>
</protein>
<evidence type="ECO:0000313" key="3">
    <source>
        <dbReference type="Proteomes" id="UP001153069"/>
    </source>
</evidence>